<dbReference type="EMBL" id="JBBUTG010000012">
    <property type="protein sequence ID" value="MEK8032886.1"/>
    <property type="molecule type" value="Genomic_DNA"/>
</dbReference>
<dbReference type="Proteomes" id="UP001371218">
    <property type="component" value="Unassembled WGS sequence"/>
</dbReference>
<gene>
    <name evidence="1" type="ORF">AACH06_18860</name>
</gene>
<evidence type="ECO:0000313" key="2">
    <source>
        <dbReference type="Proteomes" id="UP001371218"/>
    </source>
</evidence>
<organism evidence="1 2">
    <name type="scientific">Ideonella lacteola</name>
    <dbReference type="NCBI Taxonomy" id="2984193"/>
    <lineage>
        <taxon>Bacteria</taxon>
        <taxon>Pseudomonadati</taxon>
        <taxon>Pseudomonadota</taxon>
        <taxon>Betaproteobacteria</taxon>
        <taxon>Burkholderiales</taxon>
        <taxon>Sphaerotilaceae</taxon>
        <taxon>Ideonella</taxon>
    </lineage>
</organism>
<keyword evidence="2" id="KW-1185">Reference proteome</keyword>
<name>A0ABU9BSP7_9BURK</name>
<evidence type="ECO:0000313" key="1">
    <source>
        <dbReference type="EMBL" id="MEK8032886.1"/>
    </source>
</evidence>
<dbReference type="RefSeq" id="WP_341427300.1">
    <property type="nucleotide sequence ID" value="NZ_JBBUTG010000012.1"/>
</dbReference>
<proteinExistence type="predicted"/>
<accession>A0ABU9BSP7</accession>
<protein>
    <submittedName>
        <fullName evidence="1">Uncharacterized protein</fullName>
    </submittedName>
</protein>
<comment type="caution">
    <text evidence="1">The sequence shown here is derived from an EMBL/GenBank/DDBJ whole genome shotgun (WGS) entry which is preliminary data.</text>
</comment>
<sequence length="139" mass="15069">MLHTQGEDYVNTCHPSELEALRAMVMNAAADRNPSDAWTLISFLLCGTGDRAEAEVQRHLPAKVLFTAMDTGQTQPTRELREPGESLLAGRRAWSASAQISAGGLIMLGYLSGEACARSISMRFNGRGWLVVEVNDGCD</sequence>
<reference evidence="1 2" key="1">
    <citation type="submission" date="2024-04" db="EMBL/GenBank/DDBJ databases">
        <title>Novel species of the genus Ideonella isolated from streams.</title>
        <authorList>
            <person name="Lu H."/>
        </authorList>
    </citation>
    <scope>NUCLEOTIDE SEQUENCE [LARGE SCALE GENOMIC DNA]</scope>
    <source>
        <strain evidence="1 2">DXS29W</strain>
    </source>
</reference>